<reference evidence="1" key="1">
    <citation type="submission" date="2020-05" db="EMBL/GenBank/DDBJ databases">
        <authorList>
            <person name="Brown S."/>
            <person name="Huntemann M."/>
            <person name="Clum A."/>
            <person name="Spunde A."/>
            <person name="Palaniappan K."/>
            <person name="Ritter S."/>
            <person name="Mikhailova N."/>
            <person name="Chen I.-M."/>
            <person name="Stamatis D."/>
            <person name="Reddy T."/>
            <person name="O'Malley R."/>
            <person name="Daum C."/>
            <person name="Shapiro N."/>
            <person name="Ivanova N."/>
            <person name="Kyrpides N."/>
            <person name="Woyke T."/>
        </authorList>
    </citation>
    <scope>NUCLEOTIDE SEQUENCE</scope>
    <source>
        <strain evidence="1">DJ080</strain>
    </source>
</reference>
<comment type="caution">
    <text evidence="1">The sequence shown here is derived from an EMBL/GenBank/DDBJ whole genome shotgun (WGS) entry which is preliminary data.</text>
</comment>
<evidence type="ECO:0000313" key="2">
    <source>
        <dbReference type="Proteomes" id="UP001193748"/>
    </source>
</evidence>
<name>A0AAX0B1J6_CLOBE</name>
<dbReference type="Proteomes" id="UP001193748">
    <property type="component" value="Unassembled WGS sequence"/>
</dbReference>
<proteinExistence type="predicted"/>
<reference evidence="1" key="2">
    <citation type="journal article" date="2022" name="Nat. Biotechnol.">
        <title>Carbon-negative production of acetone and isopropanol by gas fermentation at industrial pilot scale.</title>
        <authorList>
            <person name="Liew F.E."/>
            <person name="Nogle R."/>
            <person name="Abdalla T."/>
            <person name="Rasor B.J."/>
            <person name="Canter C."/>
            <person name="Jensen R.O."/>
            <person name="Wang L."/>
            <person name="Strutz J."/>
            <person name="Chirania P."/>
            <person name="De Tissera S."/>
            <person name="Mueller A.P."/>
            <person name="Ruan Z."/>
            <person name="Gao A."/>
            <person name="Tran L."/>
            <person name="Engle N.L."/>
            <person name="Bromley J.C."/>
            <person name="Daniell J."/>
            <person name="Conrado R."/>
            <person name="Tschaplinski T.J."/>
            <person name="Giannone R.J."/>
            <person name="Hettich R.L."/>
            <person name="Karim A.S."/>
            <person name="Simpson S.D."/>
            <person name="Brown S.D."/>
            <person name="Leang C."/>
            <person name="Jewett M.C."/>
            <person name="Kopke M."/>
        </authorList>
    </citation>
    <scope>NUCLEOTIDE SEQUENCE</scope>
    <source>
        <strain evidence="1">DJ080</strain>
    </source>
</reference>
<organism evidence="1 2">
    <name type="scientific">Clostridium beijerinckii</name>
    <name type="common">Clostridium MP</name>
    <dbReference type="NCBI Taxonomy" id="1520"/>
    <lineage>
        <taxon>Bacteria</taxon>
        <taxon>Bacillati</taxon>
        <taxon>Bacillota</taxon>
        <taxon>Clostridia</taxon>
        <taxon>Eubacteriales</taxon>
        <taxon>Clostridiaceae</taxon>
        <taxon>Clostridium</taxon>
    </lineage>
</organism>
<gene>
    <name evidence="1" type="ORF">B0H41_002650</name>
</gene>
<sequence length="42" mass="5324">MEQFRKYERDFQIDNTFLKFLESKKIKYTKPEKCKQFFIQKA</sequence>
<dbReference type="EMBL" id="JABSWW010000001">
    <property type="protein sequence ID" value="NRT88971.1"/>
    <property type="molecule type" value="Genomic_DNA"/>
</dbReference>
<dbReference type="AlphaFoldDB" id="A0AAX0B1J6"/>
<accession>A0AAX0B1J6</accession>
<protein>
    <submittedName>
        <fullName evidence="1">Uncharacterized protein</fullName>
    </submittedName>
</protein>
<evidence type="ECO:0000313" key="1">
    <source>
        <dbReference type="EMBL" id="NRT88971.1"/>
    </source>
</evidence>